<dbReference type="PANTHER" id="PTHR13199:SF11">
    <property type="entry name" value="PROTEIN ATOSSA"/>
    <property type="match status" value="1"/>
</dbReference>
<evidence type="ECO:0000313" key="3">
    <source>
        <dbReference type="EMBL" id="TKA78926.1"/>
    </source>
</evidence>
<name>A0A4U0XR58_9PEZI</name>
<organism evidence="3 4">
    <name type="scientific">Friedmanniomyces simplex</name>
    <dbReference type="NCBI Taxonomy" id="329884"/>
    <lineage>
        <taxon>Eukaryota</taxon>
        <taxon>Fungi</taxon>
        <taxon>Dikarya</taxon>
        <taxon>Ascomycota</taxon>
        <taxon>Pezizomycotina</taxon>
        <taxon>Dothideomycetes</taxon>
        <taxon>Dothideomycetidae</taxon>
        <taxon>Mycosphaerellales</taxon>
        <taxon>Teratosphaeriaceae</taxon>
        <taxon>Friedmanniomyces</taxon>
    </lineage>
</organism>
<dbReference type="InterPro" id="IPR033473">
    <property type="entry name" value="Atos-like_C"/>
</dbReference>
<comment type="caution">
    <text evidence="3">The sequence shown here is derived from an EMBL/GenBank/DDBJ whole genome shotgun (WGS) entry which is preliminary data.</text>
</comment>
<gene>
    <name evidence="3" type="ORF">B0A55_03922</name>
</gene>
<feature type="compositionally biased region" description="Basic and acidic residues" evidence="1">
    <location>
        <begin position="1"/>
        <end position="12"/>
    </location>
</feature>
<feature type="compositionally biased region" description="Basic and acidic residues" evidence="1">
    <location>
        <begin position="431"/>
        <end position="447"/>
    </location>
</feature>
<feature type="compositionally biased region" description="Basic residues" evidence="1">
    <location>
        <begin position="454"/>
        <end position="467"/>
    </location>
</feature>
<evidence type="ECO:0000259" key="2">
    <source>
        <dbReference type="SMART" id="SM01177"/>
    </source>
</evidence>
<feature type="compositionally biased region" description="Basic and acidic residues" evidence="1">
    <location>
        <begin position="239"/>
        <end position="254"/>
    </location>
</feature>
<feature type="compositionally biased region" description="Polar residues" evidence="1">
    <location>
        <begin position="120"/>
        <end position="129"/>
    </location>
</feature>
<feature type="region of interest" description="Disordered" evidence="1">
    <location>
        <begin position="629"/>
        <end position="649"/>
    </location>
</feature>
<dbReference type="AlphaFoldDB" id="A0A4U0XR58"/>
<dbReference type="Pfam" id="PF13915">
    <property type="entry name" value="DUF4210"/>
    <property type="match status" value="1"/>
</dbReference>
<feature type="domain" description="Atos-like conserved" evidence="2">
    <location>
        <begin position="335"/>
        <end position="405"/>
    </location>
</feature>
<dbReference type="InterPro" id="IPR025261">
    <property type="entry name" value="Atos-like_cons_dom"/>
</dbReference>
<dbReference type="EMBL" id="NAJQ01000102">
    <property type="protein sequence ID" value="TKA78926.1"/>
    <property type="molecule type" value="Genomic_DNA"/>
</dbReference>
<keyword evidence="4" id="KW-1185">Reference proteome</keyword>
<feature type="region of interest" description="Disordered" evidence="1">
    <location>
        <begin position="533"/>
        <end position="552"/>
    </location>
</feature>
<feature type="region of interest" description="Disordered" evidence="1">
    <location>
        <begin position="300"/>
        <end position="319"/>
    </location>
</feature>
<feature type="region of interest" description="Disordered" evidence="1">
    <location>
        <begin position="1"/>
        <end position="178"/>
    </location>
</feature>
<accession>A0A4U0XR58</accession>
<feature type="compositionally biased region" description="Low complexity" evidence="1">
    <location>
        <begin position="714"/>
        <end position="725"/>
    </location>
</feature>
<protein>
    <recommendedName>
        <fullName evidence="2">Atos-like conserved domain-containing protein</fullName>
    </recommendedName>
</protein>
<dbReference type="SMART" id="SM01177">
    <property type="entry name" value="DUF4210"/>
    <property type="match status" value="1"/>
</dbReference>
<feature type="region of interest" description="Disordered" evidence="1">
    <location>
        <begin position="675"/>
        <end position="787"/>
    </location>
</feature>
<dbReference type="OrthoDB" id="8625101at2759"/>
<feature type="region of interest" description="Disordered" evidence="1">
    <location>
        <begin position="416"/>
        <end position="480"/>
    </location>
</feature>
<dbReference type="InterPro" id="IPR051506">
    <property type="entry name" value="ATOS_Transcription_Regulators"/>
</dbReference>
<feature type="compositionally biased region" description="Basic and acidic residues" evidence="1">
    <location>
        <begin position="67"/>
        <end position="99"/>
    </location>
</feature>
<dbReference type="Pfam" id="PF13889">
    <property type="entry name" value="Chromosome_seg"/>
    <property type="match status" value="1"/>
</dbReference>
<feature type="compositionally biased region" description="Polar residues" evidence="1">
    <location>
        <begin position="304"/>
        <end position="314"/>
    </location>
</feature>
<feature type="compositionally biased region" description="Polar residues" evidence="1">
    <location>
        <begin position="163"/>
        <end position="172"/>
    </location>
</feature>
<feature type="compositionally biased region" description="Low complexity" evidence="1">
    <location>
        <begin position="103"/>
        <end position="112"/>
    </location>
</feature>
<feature type="compositionally biased region" description="Basic and acidic residues" evidence="1">
    <location>
        <begin position="740"/>
        <end position="758"/>
    </location>
</feature>
<proteinExistence type="predicted"/>
<evidence type="ECO:0000313" key="4">
    <source>
        <dbReference type="Proteomes" id="UP000309340"/>
    </source>
</evidence>
<feature type="region of interest" description="Disordered" evidence="1">
    <location>
        <begin position="195"/>
        <end position="266"/>
    </location>
</feature>
<sequence length="787" mass="86640">MARYNGHAERKAGWNGQGDGGDRSMSADGEHGTDSSSQTGRDSPTAIFNPFYTGRPRTPANGTKCLPIDRQEIIRRIKSRDSRPGSPELERTRSGDGSKRRSPAPTTPTTLTSDERAQSPDVQLDNQSAGMEIERPKSALHRGDFTEREDSSLAFQRFGDATTEASAPSLATSPVAPWHPDFSAAVFRQARPERRIPLTPPGLPPTQTARPRAVSHASLSNNFVYKAPTSPLVQASRPDTPEPGERRSSRSPDKSRRHTFSPPSSHHFIAAIGYPASARTAGGRHVPSLRAERTFPYQAHQPRRSVNSFQSLPQTPAAGARRPSFAESALHHAPMVGSYEESILRGRMSTTPSKPLNFVAQIGVLGKGDCKSSLRCPPHVTVPFPAVYYSYASTGKPSDQPSPYVGLVDLENTLPSAEPSVEKRRQHLHRALSEEGSRANSQARDDGSASDAKARRRQRQKQKRRSASPKAPPGGSYRIPQQGQLQIIIKNPNKTAVKLFLVPYDLSDMEPGQKTFIRQRSYSAGPIIDMPLSSRKNLGTDRPEAALSTSDDPNDRPMLRYLIHLHICCPSKGRYFLYKSARVVFANRVPDGKEKLRNEIQLPEPIYSAYKAGRDSNIGVSSAINPTDAARRRSSLMPPTTPPAHEVPWPQRRFAAQSLPALDYGPHFSMPMPPVPFDVRQLSPLESRPSSRQQTSNDGMDVDVDSDRSQETQSSRSAISPPASRNDGSDRPTMSFSGMRKLEDPFTFERDVSRERQPGARSDSLLSRRLRDLAVQMPEDDGLDDVG</sequence>
<dbReference type="PANTHER" id="PTHR13199">
    <property type="entry name" value="GH03947P"/>
    <property type="match status" value="1"/>
</dbReference>
<feature type="compositionally biased region" description="Acidic residues" evidence="1">
    <location>
        <begin position="778"/>
        <end position="787"/>
    </location>
</feature>
<reference evidence="3 4" key="1">
    <citation type="submission" date="2017-03" db="EMBL/GenBank/DDBJ databases">
        <title>Genomes of endolithic fungi from Antarctica.</title>
        <authorList>
            <person name="Coleine C."/>
            <person name="Masonjones S."/>
            <person name="Stajich J.E."/>
        </authorList>
    </citation>
    <scope>NUCLEOTIDE SEQUENCE [LARGE SCALE GENOMIC DNA]</scope>
    <source>
        <strain evidence="3 4">CCFEE 5184</strain>
    </source>
</reference>
<dbReference type="Proteomes" id="UP000309340">
    <property type="component" value="Unassembled WGS sequence"/>
</dbReference>
<feature type="compositionally biased region" description="Polar residues" evidence="1">
    <location>
        <begin position="688"/>
        <end position="698"/>
    </location>
</feature>
<evidence type="ECO:0000256" key="1">
    <source>
        <dbReference type="SAM" id="MobiDB-lite"/>
    </source>
</evidence>
<feature type="compositionally biased region" description="Basic and acidic residues" evidence="1">
    <location>
        <begin position="132"/>
        <end position="151"/>
    </location>
</feature>